<organism evidence="1 2">
    <name type="scientific">Niabella ginsengisoli</name>
    <dbReference type="NCBI Taxonomy" id="522298"/>
    <lineage>
        <taxon>Bacteria</taxon>
        <taxon>Pseudomonadati</taxon>
        <taxon>Bacteroidota</taxon>
        <taxon>Chitinophagia</taxon>
        <taxon>Chitinophagales</taxon>
        <taxon>Chitinophagaceae</taxon>
        <taxon>Niabella</taxon>
    </lineage>
</organism>
<reference evidence="1 2" key="1">
    <citation type="submission" date="2022-02" db="EMBL/GenBank/DDBJ databases">
        <authorList>
            <person name="Min J."/>
        </authorList>
    </citation>
    <scope>NUCLEOTIDE SEQUENCE [LARGE SCALE GENOMIC DNA]</scope>
    <source>
        <strain evidence="1 2">GR10-1</strain>
    </source>
</reference>
<dbReference type="RefSeq" id="WP_240831437.1">
    <property type="nucleotide sequence ID" value="NZ_JAKWBL010000003.1"/>
</dbReference>
<dbReference type="Proteomes" id="UP001202248">
    <property type="component" value="Unassembled WGS sequence"/>
</dbReference>
<proteinExistence type="predicted"/>
<keyword evidence="2" id="KW-1185">Reference proteome</keyword>
<dbReference type="EMBL" id="JAKWBL010000003">
    <property type="protein sequence ID" value="MCH5599452.1"/>
    <property type="molecule type" value="Genomic_DNA"/>
</dbReference>
<gene>
    <name evidence="1" type="ORF">MKP09_16825</name>
</gene>
<evidence type="ECO:0000313" key="2">
    <source>
        <dbReference type="Proteomes" id="UP001202248"/>
    </source>
</evidence>
<comment type="caution">
    <text evidence="1">The sequence shown here is derived from an EMBL/GenBank/DDBJ whole genome shotgun (WGS) entry which is preliminary data.</text>
</comment>
<name>A0ABS9SM53_9BACT</name>
<evidence type="ECO:0000313" key="1">
    <source>
        <dbReference type="EMBL" id="MCH5599452.1"/>
    </source>
</evidence>
<protein>
    <recommendedName>
        <fullName evidence="3">DUF2292 domain-containing protein</fullName>
    </recommendedName>
</protein>
<evidence type="ECO:0008006" key="3">
    <source>
        <dbReference type="Google" id="ProtNLM"/>
    </source>
</evidence>
<accession>A0ABS9SM53</accession>
<sequence>MTTVEKQIELRDKILLGLEKVYEKLLEFKKSKNSELVVLRDNKIVRIKPEQLSTLPNS</sequence>